<dbReference type="EMBL" id="SIXI01000007">
    <property type="protein sequence ID" value="TBO28384.1"/>
    <property type="molecule type" value="Genomic_DNA"/>
</dbReference>
<evidence type="ECO:0000259" key="1">
    <source>
        <dbReference type="Pfam" id="PF07589"/>
    </source>
</evidence>
<evidence type="ECO:0000313" key="2">
    <source>
        <dbReference type="EMBL" id="TBO28384.1"/>
    </source>
</evidence>
<protein>
    <submittedName>
        <fullName evidence="2">PEP-CTERM sorting domain-containing protein</fullName>
    </submittedName>
</protein>
<organism evidence="2 3">
    <name type="scientific">Aquabacterium lacunae</name>
    <dbReference type="NCBI Taxonomy" id="2528630"/>
    <lineage>
        <taxon>Bacteria</taxon>
        <taxon>Pseudomonadati</taxon>
        <taxon>Pseudomonadota</taxon>
        <taxon>Betaproteobacteria</taxon>
        <taxon>Burkholderiales</taxon>
        <taxon>Aquabacterium</taxon>
    </lineage>
</organism>
<dbReference type="NCBIfam" id="TIGR02595">
    <property type="entry name" value="PEP_CTERM"/>
    <property type="match status" value="1"/>
</dbReference>
<proteinExistence type="predicted"/>
<gene>
    <name evidence="2" type="ORF">EYS42_15375</name>
</gene>
<dbReference type="OrthoDB" id="9791170at2"/>
<dbReference type="NCBIfam" id="NF038127">
    <property type="entry name" value="FDP_fam"/>
    <property type="match status" value="1"/>
</dbReference>
<feature type="domain" description="Ice-binding protein C-terminal" evidence="1">
    <location>
        <begin position="231"/>
        <end position="255"/>
    </location>
</feature>
<comment type="caution">
    <text evidence="2">The sequence shown here is derived from an EMBL/GenBank/DDBJ whole genome shotgun (WGS) entry which is preliminary data.</text>
</comment>
<evidence type="ECO:0000313" key="3">
    <source>
        <dbReference type="Proteomes" id="UP000292120"/>
    </source>
</evidence>
<dbReference type="Proteomes" id="UP000292120">
    <property type="component" value="Unassembled WGS sequence"/>
</dbReference>
<dbReference type="AlphaFoldDB" id="A0A4Q9GVB7"/>
<keyword evidence="3" id="KW-1185">Reference proteome</keyword>
<dbReference type="Pfam" id="PF07589">
    <property type="entry name" value="PEP-CTERM"/>
    <property type="match status" value="1"/>
</dbReference>
<name>A0A4Q9GVB7_9BURK</name>
<accession>A0A4Q9GVB7</accession>
<reference evidence="2 3" key="1">
    <citation type="submission" date="2019-02" db="EMBL/GenBank/DDBJ databases">
        <title>Aquabacterium sp. strain KMB7.</title>
        <authorList>
            <person name="Chen W.-M."/>
        </authorList>
    </citation>
    <scope>NUCLEOTIDE SEQUENCE [LARGE SCALE GENOMIC DNA]</scope>
    <source>
        <strain evidence="2 3">KMB7</strain>
    </source>
</reference>
<dbReference type="Gene3D" id="2.60.120.380">
    <property type="match status" value="1"/>
</dbReference>
<dbReference type="InterPro" id="IPR013424">
    <property type="entry name" value="Ice-binding_C"/>
</dbReference>
<sequence length="268" mass="27729">MVDQTEKNAMARCLLKHRRPSHRWSIGTACASGFASSTHPGESDVKSKPSFLQGAAFALFLIHGACAHASVWTETGDAVDMPAGQYVGAGIDRINGSIQPLNDVDMYRLQLGSGLFTASTVGLSSVDTQLYLFDANGFGIVGNDDASSASLQSTISANLTAGVYFLAISAFNSDPLSLAGRIFPDSTDFTGDPNWSATGPGGGSALTGWTSSGGATTTQAGSYGIQLNTATVPEPASMGLAGLALTGVLWSSTRRKKNTTIHRPSTTV</sequence>